<dbReference type="Pfam" id="PF00249">
    <property type="entry name" value="Myb_DNA-binding"/>
    <property type="match status" value="1"/>
</dbReference>
<organism evidence="4 5">
    <name type="scientific">Amblyomma americanum</name>
    <name type="common">Lone star tick</name>
    <dbReference type="NCBI Taxonomy" id="6943"/>
    <lineage>
        <taxon>Eukaryota</taxon>
        <taxon>Metazoa</taxon>
        <taxon>Ecdysozoa</taxon>
        <taxon>Arthropoda</taxon>
        <taxon>Chelicerata</taxon>
        <taxon>Arachnida</taxon>
        <taxon>Acari</taxon>
        <taxon>Parasitiformes</taxon>
        <taxon>Ixodida</taxon>
        <taxon>Ixodoidea</taxon>
        <taxon>Ixodidae</taxon>
        <taxon>Amblyomminae</taxon>
        <taxon>Amblyomma</taxon>
    </lineage>
</organism>
<accession>A0AAQ4DTN7</accession>
<dbReference type="InterPro" id="IPR021281">
    <property type="entry name" value="SNAPC2"/>
</dbReference>
<dbReference type="GO" id="GO:0016251">
    <property type="term" value="F:RNA polymerase II general transcription initiation factor activity"/>
    <property type="evidence" value="ECO:0007669"/>
    <property type="project" value="InterPro"/>
</dbReference>
<evidence type="ECO:0000259" key="3">
    <source>
        <dbReference type="Pfam" id="PF00249"/>
    </source>
</evidence>
<feature type="compositionally biased region" description="Basic residues" evidence="2">
    <location>
        <begin position="70"/>
        <end position="79"/>
    </location>
</feature>
<dbReference type="CDD" id="cd00167">
    <property type="entry name" value="SANT"/>
    <property type="match status" value="1"/>
</dbReference>
<sequence length="286" mass="32087">MTPIIISQYRKLGNALYFCATVRDMMEASTDSLLSVPGTSSAGSRSDETSMPPSEPAAENETAPSEPRAKKAKASRAPRRHLVPRLRSCRGRNLKMTVRFKSEGLKDDDTNWTVNERKQLLDALKEHGSSDLEKLAQAVPTRSATAVNHFLMERRCKKDRIVVQGATGRRTTQALRILRRALDVKRRRFDRSQALVKVVESCQRQPFADPTEVYGLELPQFADIYQMLQDVMENKVPAALGPCEQFVVRRLLGTLTTAVASLDLNEEREVLKQQLAWAAVSLCTFL</sequence>
<evidence type="ECO:0000256" key="2">
    <source>
        <dbReference type="SAM" id="MobiDB-lite"/>
    </source>
</evidence>
<name>A0AAQ4DTN7_AMBAM</name>
<evidence type="ECO:0000313" key="5">
    <source>
        <dbReference type="Proteomes" id="UP001321473"/>
    </source>
</evidence>
<dbReference type="AlphaFoldDB" id="A0AAQ4DTN7"/>
<dbReference type="PANTHER" id="PTHR15132">
    <property type="entry name" value="SNRNA-ACTIVATING PROTEIN COMPLEX SUBUNIT 2"/>
    <property type="match status" value="1"/>
</dbReference>
<dbReference type="InterPro" id="IPR009057">
    <property type="entry name" value="Homeodomain-like_sf"/>
</dbReference>
<keyword evidence="5" id="KW-1185">Reference proteome</keyword>
<evidence type="ECO:0000256" key="1">
    <source>
        <dbReference type="ARBA" id="ARBA00004123"/>
    </source>
</evidence>
<dbReference type="GO" id="GO:0016604">
    <property type="term" value="C:nuclear body"/>
    <property type="evidence" value="ECO:0007669"/>
    <property type="project" value="TreeGrafter"/>
</dbReference>
<proteinExistence type="predicted"/>
<protein>
    <recommendedName>
        <fullName evidence="3">Myb-like domain-containing protein</fullName>
    </recommendedName>
</protein>
<feature type="region of interest" description="Disordered" evidence="2">
    <location>
        <begin position="33"/>
        <end position="79"/>
    </location>
</feature>
<gene>
    <name evidence="4" type="ORF">V5799_031564</name>
</gene>
<comment type="caution">
    <text evidence="4">The sequence shown here is derived from an EMBL/GenBank/DDBJ whole genome shotgun (WGS) entry which is preliminary data.</text>
</comment>
<dbReference type="SUPFAM" id="SSF46689">
    <property type="entry name" value="Homeodomain-like"/>
    <property type="match status" value="1"/>
</dbReference>
<dbReference type="InterPro" id="IPR001005">
    <property type="entry name" value="SANT/Myb"/>
</dbReference>
<dbReference type="Gene3D" id="1.10.10.60">
    <property type="entry name" value="Homeodomain-like"/>
    <property type="match status" value="1"/>
</dbReference>
<dbReference type="Proteomes" id="UP001321473">
    <property type="component" value="Unassembled WGS sequence"/>
</dbReference>
<reference evidence="4 5" key="1">
    <citation type="journal article" date="2023" name="Arcadia Sci">
        <title>De novo assembly of a long-read Amblyomma americanum tick genome.</title>
        <authorList>
            <person name="Chou S."/>
            <person name="Poskanzer K.E."/>
            <person name="Rollins M."/>
            <person name="Thuy-Boun P.S."/>
        </authorList>
    </citation>
    <scope>NUCLEOTIDE SEQUENCE [LARGE SCALE GENOMIC DNA]</scope>
    <source>
        <strain evidence="4">F_SG_1</strain>
        <tissue evidence="4">Salivary glands</tissue>
    </source>
</reference>
<feature type="compositionally biased region" description="Polar residues" evidence="2">
    <location>
        <begin position="33"/>
        <end position="52"/>
    </location>
</feature>
<dbReference type="GO" id="GO:0009301">
    <property type="term" value="P:snRNA transcription"/>
    <property type="evidence" value="ECO:0007669"/>
    <property type="project" value="InterPro"/>
</dbReference>
<comment type="subcellular location">
    <subcellularLocation>
        <location evidence="1">Nucleus</location>
    </subcellularLocation>
</comment>
<dbReference type="EMBL" id="JARKHS020026982">
    <property type="protein sequence ID" value="KAK8765827.1"/>
    <property type="molecule type" value="Genomic_DNA"/>
</dbReference>
<dbReference type="PANTHER" id="PTHR15132:SF1">
    <property type="entry name" value="SNRNA-ACTIVATING PROTEIN COMPLEX SUBUNIT 2"/>
    <property type="match status" value="1"/>
</dbReference>
<feature type="domain" description="Myb-like" evidence="3">
    <location>
        <begin position="111"/>
        <end position="151"/>
    </location>
</feature>
<evidence type="ECO:0000313" key="4">
    <source>
        <dbReference type="EMBL" id="KAK8765827.1"/>
    </source>
</evidence>